<protein>
    <submittedName>
        <fullName evidence="8">Starch-binding associating with outer membrane</fullName>
    </submittedName>
</protein>
<keyword evidence="5" id="KW-0998">Cell outer membrane</keyword>
<comment type="subcellular location">
    <subcellularLocation>
        <location evidence="1">Cell outer membrane</location>
    </subcellularLocation>
</comment>
<dbReference type="Pfam" id="PF07980">
    <property type="entry name" value="SusD_RagB"/>
    <property type="match status" value="1"/>
</dbReference>
<dbReference type="EMBL" id="FTOV01000009">
    <property type="protein sequence ID" value="SIT17804.1"/>
    <property type="molecule type" value="Genomic_DNA"/>
</dbReference>
<dbReference type="GO" id="GO:0009279">
    <property type="term" value="C:cell outer membrane"/>
    <property type="evidence" value="ECO:0007669"/>
    <property type="project" value="UniProtKB-SubCell"/>
</dbReference>
<evidence type="ECO:0000313" key="9">
    <source>
        <dbReference type="Proteomes" id="UP000185781"/>
    </source>
</evidence>
<evidence type="ECO:0000256" key="3">
    <source>
        <dbReference type="ARBA" id="ARBA00022729"/>
    </source>
</evidence>
<gene>
    <name evidence="8" type="ORF">SAMN05421785_10930</name>
</gene>
<name>A0A1N7Q4M9_9FLAO</name>
<dbReference type="Proteomes" id="UP000185781">
    <property type="component" value="Unassembled WGS sequence"/>
</dbReference>
<feature type="domain" description="RagB/SusD" evidence="6">
    <location>
        <begin position="344"/>
        <end position="446"/>
    </location>
</feature>
<dbReference type="STRING" id="373672.SAMN05421785_10930"/>
<evidence type="ECO:0000256" key="1">
    <source>
        <dbReference type="ARBA" id="ARBA00004442"/>
    </source>
</evidence>
<evidence type="ECO:0000256" key="5">
    <source>
        <dbReference type="ARBA" id="ARBA00023237"/>
    </source>
</evidence>
<dbReference type="InterPro" id="IPR011990">
    <property type="entry name" value="TPR-like_helical_dom_sf"/>
</dbReference>
<dbReference type="RefSeq" id="WP_076394471.1">
    <property type="nucleotide sequence ID" value="NZ_FTOV01000009.1"/>
</dbReference>
<evidence type="ECO:0000259" key="7">
    <source>
        <dbReference type="Pfam" id="PF14322"/>
    </source>
</evidence>
<keyword evidence="3" id="KW-0732">Signal</keyword>
<feature type="domain" description="SusD-like N-terminal" evidence="7">
    <location>
        <begin position="89"/>
        <end position="226"/>
    </location>
</feature>
<dbReference type="Pfam" id="PF14322">
    <property type="entry name" value="SusD-like_3"/>
    <property type="match status" value="1"/>
</dbReference>
<organism evidence="8 9">
    <name type="scientific">Chryseobacterium gambrini</name>
    <dbReference type="NCBI Taxonomy" id="373672"/>
    <lineage>
        <taxon>Bacteria</taxon>
        <taxon>Pseudomonadati</taxon>
        <taxon>Bacteroidota</taxon>
        <taxon>Flavobacteriia</taxon>
        <taxon>Flavobacteriales</taxon>
        <taxon>Weeksellaceae</taxon>
        <taxon>Chryseobacterium group</taxon>
        <taxon>Chryseobacterium</taxon>
    </lineage>
</organism>
<dbReference type="InterPro" id="IPR012944">
    <property type="entry name" value="SusD_RagB_dom"/>
</dbReference>
<accession>A0A1N7Q4M9</accession>
<evidence type="ECO:0000256" key="4">
    <source>
        <dbReference type="ARBA" id="ARBA00023136"/>
    </source>
</evidence>
<dbReference type="InterPro" id="IPR033985">
    <property type="entry name" value="SusD-like_N"/>
</dbReference>
<evidence type="ECO:0000259" key="6">
    <source>
        <dbReference type="Pfam" id="PF07980"/>
    </source>
</evidence>
<evidence type="ECO:0000313" key="8">
    <source>
        <dbReference type="EMBL" id="SIT17804.1"/>
    </source>
</evidence>
<dbReference type="CDD" id="cd08977">
    <property type="entry name" value="SusD"/>
    <property type="match status" value="1"/>
</dbReference>
<reference evidence="8 9" key="1">
    <citation type="submission" date="2017-01" db="EMBL/GenBank/DDBJ databases">
        <authorList>
            <person name="Mah S.A."/>
            <person name="Swanson W.J."/>
            <person name="Moy G.W."/>
            <person name="Vacquier V.D."/>
        </authorList>
    </citation>
    <scope>NUCLEOTIDE SEQUENCE [LARGE SCALE GENOMIC DNA]</scope>
    <source>
        <strain evidence="8 9">DSM 18014</strain>
    </source>
</reference>
<keyword evidence="4" id="KW-0472">Membrane</keyword>
<dbReference type="AlphaFoldDB" id="A0A1N7Q4M9"/>
<dbReference type="Gene3D" id="1.25.40.390">
    <property type="match status" value="1"/>
</dbReference>
<dbReference type="PROSITE" id="PS51257">
    <property type="entry name" value="PROKAR_LIPOPROTEIN"/>
    <property type="match status" value="1"/>
</dbReference>
<evidence type="ECO:0000256" key="2">
    <source>
        <dbReference type="ARBA" id="ARBA00006275"/>
    </source>
</evidence>
<dbReference type="OrthoDB" id="5694214at2"/>
<proteinExistence type="inferred from homology"/>
<sequence length="482" mass="53488">MKINTIIKYSFFTAISFLSLTSCGDDFLDRKPLGIATEGEAGIGGAEAKIFGLYSQLRTEGGVTDWTRHWFQSIRSDDAIKGSIPADASAMGNIMDNFQYSKTEGTAVANWNGHYKLIFACNSVIADIEAIQNPDAATLINLGEAKAMRAFAYFDLRRDYGEIPIITKKVVNPQDEIKAKSSVAEVDVQIKNDLQFAASVLPADWPSQKGRATRGMAYSYLAKLALYQKSWGEALGFAETVINSGIYSLYPSYSTLFTDQGDNKSESIWEVQFARINKVNYSNNYWESQGVRGSGTWDLGWGFNVPTMNLINAYEPGDIRKGATILASGGVEGVPSTLASIQPYWNKKAYTDPARRAQEGENKNHWTNIKLMRYADVILIAAESANEMGNTVKAITYLNLIRTRAGLANTTATTQAQIRDAIKQERRVEFAMEGERFYDLVRWGDAVNILGILGYQDRNKYFPIPQTAIDKAQGVLIQNPNY</sequence>
<dbReference type="SUPFAM" id="SSF48452">
    <property type="entry name" value="TPR-like"/>
    <property type="match status" value="1"/>
</dbReference>
<comment type="similarity">
    <text evidence="2">Belongs to the SusD family.</text>
</comment>